<dbReference type="Proteomes" id="UP000280405">
    <property type="component" value="Unassembled WGS sequence"/>
</dbReference>
<dbReference type="InterPro" id="IPR009739">
    <property type="entry name" value="LprI-like_N"/>
</dbReference>
<accession>A0A3A8EV80</accession>
<evidence type="ECO:0000313" key="2">
    <source>
        <dbReference type="EMBL" id="RKG38762.1"/>
    </source>
</evidence>
<dbReference type="AlphaFoldDB" id="A0A3A8EV80"/>
<dbReference type="EMBL" id="RAXT01000009">
    <property type="protein sequence ID" value="RKG38762.1"/>
    <property type="molecule type" value="Genomic_DNA"/>
</dbReference>
<organism evidence="2 3">
    <name type="scientific">Acinetobacter rongchengensis</name>
    <dbReference type="NCBI Taxonomy" id="2419601"/>
    <lineage>
        <taxon>Bacteria</taxon>
        <taxon>Pseudomonadati</taxon>
        <taxon>Pseudomonadota</taxon>
        <taxon>Gammaproteobacteria</taxon>
        <taxon>Moraxellales</taxon>
        <taxon>Moraxellaceae</taxon>
        <taxon>Acinetobacter</taxon>
    </lineage>
</organism>
<dbReference type="Gene3D" id="1.20.1270.180">
    <property type="match status" value="1"/>
</dbReference>
<proteinExistence type="predicted"/>
<evidence type="ECO:0000313" key="3">
    <source>
        <dbReference type="Proteomes" id="UP000280405"/>
    </source>
</evidence>
<name>A0A3A8EV80_9GAMM</name>
<dbReference type="Pfam" id="PF07007">
    <property type="entry name" value="LprI"/>
    <property type="match status" value="1"/>
</dbReference>
<sequence length="124" mass="14443">MSLKYLGLTVALLLPMPIYAMGYSADYLSCVSSKSDSFANCAKDEFKYQDDRVETLFKKTLILYSGKEKKAQKKYQKQWVKQRDQRCDEANKSVSEVYKSKYYTCALKETVNRGNMLERLAFRL</sequence>
<dbReference type="RefSeq" id="WP_120383609.1">
    <property type="nucleotide sequence ID" value="NZ_RAXT01000009.1"/>
</dbReference>
<evidence type="ECO:0000259" key="1">
    <source>
        <dbReference type="Pfam" id="PF07007"/>
    </source>
</evidence>
<feature type="domain" description="Lysozyme inhibitor LprI-like N-terminal" evidence="1">
    <location>
        <begin position="37"/>
        <end position="113"/>
    </location>
</feature>
<protein>
    <submittedName>
        <fullName evidence="2">DUF1311 domain-containing protein</fullName>
    </submittedName>
</protein>
<keyword evidence="3" id="KW-1185">Reference proteome</keyword>
<reference evidence="2 3" key="1">
    <citation type="submission" date="2018-09" db="EMBL/GenBank/DDBJ databases">
        <title>The draft genome of Acinetobacter spp. strains.</title>
        <authorList>
            <person name="Qin J."/>
            <person name="Feng Y."/>
            <person name="Zong Z."/>
        </authorList>
    </citation>
    <scope>NUCLEOTIDE SEQUENCE [LARGE SCALE GENOMIC DNA]</scope>
    <source>
        <strain evidence="2 3">WCHAc060115</strain>
    </source>
</reference>
<dbReference type="OrthoDB" id="6691410at2"/>
<gene>
    <name evidence="2" type="ORF">D7V20_07085</name>
</gene>
<comment type="caution">
    <text evidence="2">The sequence shown here is derived from an EMBL/GenBank/DDBJ whole genome shotgun (WGS) entry which is preliminary data.</text>
</comment>